<sequence length="31" mass="3535">MFYDFICDDFAGNVADIMKTMIQSRSVVMVS</sequence>
<name>D5QGL8_NOVHA</name>
<gene>
    <name evidence="1" type="ORF">GXY_11449</name>
</gene>
<organism evidence="1 2">
    <name type="scientific">Novacetimonas hansenii ATCC 23769</name>
    <dbReference type="NCBI Taxonomy" id="714995"/>
    <lineage>
        <taxon>Bacteria</taxon>
        <taxon>Pseudomonadati</taxon>
        <taxon>Pseudomonadota</taxon>
        <taxon>Alphaproteobacteria</taxon>
        <taxon>Acetobacterales</taxon>
        <taxon>Acetobacteraceae</taxon>
        <taxon>Novacetimonas</taxon>
    </lineage>
</organism>
<dbReference type="Proteomes" id="UP000006468">
    <property type="component" value="Chromosome"/>
</dbReference>
<accession>D5QGL8</accession>
<evidence type="ECO:0000313" key="2">
    <source>
        <dbReference type="Proteomes" id="UP000006468"/>
    </source>
</evidence>
<protein>
    <submittedName>
        <fullName evidence="1">Uncharacterized protein</fullName>
    </submittedName>
</protein>
<dbReference type="AlphaFoldDB" id="D5QGL8"/>
<dbReference type="EMBL" id="ADTV01000043">
    <property type="protein sequence ID" value="EFG83769.1"/>
    <property type="molecule type" value="Genomic_DNA"/>
</dbReference>
<dbReference type="HOGENOM" id="CLU_3397040_0_0_5"/>
<comment type="caution">
    <text evidence="1">The sequence shown here is derived from an EMBL/GenBank/DDBJ whole genome shotgun (WGS) entry which is preliminary data.</text>
</comment>
<evidence type="ECO:0000313" key="1">
    <source>
        <dbReference type="EMBL" id="EFG83769.1"/>
    </source>
</evidence>
<reference evidence="1 2" key="1">
    <citation type="journal article" date="2010" name="J. Bacteriol.">
        <title>Genome sequence of a cellulose-producing bacterium, Gluconacetobacter hansenii ATCC 23769.</title>
        <authorList>
            <person name="Iyer P.R."/>
            <person name="Geib S.M."/>
            <person name="Catchmark J."/>
            <person name="Kao T.H."/>
            <person name="Tien M."/>
        </authorList>
    </citation>
    <scope>NUCLEOTIDE SEQUENCE [LARGE SCALE GENOMIC DNA]</scope>
    <source>
        <strain evidence="1 2">ATCC 23769</strain>
    </source>
</reference>
<proteinExistence type="predicted"/>